<dbReference type="Gene3D" id="3.10.20.440">
    <property type="entry name" value="2Fe-2S iron-sulphur cluster binding domain, sarcosine oxidase, alpha subunit, N-terminal domain"/>
    <property type="match status" value="1"/>
</dbReference>
<dbReference type="InterPro" id="IPR036010">
    <property type="entry name" value="2Fe-2S_ferredoxin-like_sf"/>
</dbReference>
<accession>A0A1R1QBR9</accession>
<dbReference type="GeneID" id="92791216"/>
<dbReference type="GO" id="GO:0016491">
    <property type="term" value="F:oxidoreductase activity"/>
    <property type="evidence" value="ECO:0007669"/>
    <property type="project" value="UniProtKB-KW"/>
</dbReference>
<evidence type="ECO:0000313" key="2">
    <source>
        <dbReference type="EMBL" id="OMI00365.1"/>
    </source>
</evidence>
<reference evidence="2 3" key="1">
    <citation type="submission" date="2017-01" db="EMBL/GenBank/DDBJ databases">
        <title>Bacillus phylogenomics.</title>
        <authorList>
            <person name="Dunlap C."/>
        </authorList>
    </citation>
    <scope>NUCLEOTIDE SEQUENCE [LARGE SCALE GENOMIC DNA]</scope>
    <source>
        <strain evidence="2 3">NRRL B-41282</strain>
    </source>
</reference>
<proteinExistence type="predicted"/>
<dbReference type="Proteomes" id="UP000187367">
    <property type="component" value="Unassembled WGS sequence"/>
</dbReference>
<evidence type="ECO:0000313" key="3">
    <source>
        <dbReference type="Proteomes" id="UP000187367"/>
    </source>
</evidence>
<dbReference type="EMBL" id="MTJL01000041">
    <property type="protein sequence ID" value="OMI00365.1"/>
    <property type="molecule type" value="Genomic_DNA"/>
</dbReference>
<dbReference type="InterPro" id="IPR042204">
    <property type="entry name" value="2Fe-2S-bd_N"/>
</dbReference>
<keyword evidence="1" id="KW-0560">Oxidoreductase</keyword>
<accession>A0A1R1RSA7</accession>
<organism evidence="2 3">
    <name type="scientific">Bacillus swezeyi</name>
    <dbReference type="NCBI Taxonomy" id="1925020"/>
    <lineage>
        <taxon>Bacteria</taxon>
        <taxon>Bacillati</taxon>
        <taxon>Bacillota</taxon>
        <taxon>Bacilli</taxon>
        <taxon>Bacillales</taxon>
        <taxon>Bacillaceae</taxon>
        <taxon>Bacillus</taxon>
    </lineage>
</organism>
<protein>
    <submittedName>
        <fullName evidence="2">Sarcosine oxidase subunit alpha</fullName>
    </submittedName>
</protein>
<dbReference type="OrthoDB" id="573392at2"/>
<dbReference type="GO" id="GO:0051536">
    <property type="term" value="F:iron-sulfur cluster binding"/>
    <property type="evidence" value="ECO:0007669"/>
    <property type="project" value="InterPro"/>
</dbReference>
<sequence>MTMRVEHHPVLGSLEKQQPFTFYFNGEAYEAYEGDTIASAMLAAGVRTLRQHEVSGTGRGIYCNIGHCFECRVQLENSKVVRACLTPVKQGMVIHSVAGCKKGGE</sequence>
<name>A0A1R1QBR9_9BACI</name>
<dbReference type="InterPro" id="IPR001041">
    <property type="entry name" value="2Fe-2S_ferredoxin-type"/>
</dbReference>
<dbReference type="Pfam" id="PF13510">
    <property type="entry name" value="Fer2_4"/>
    <property type="match status" value="1"/>
</dbReference>
<evidence type="ECO:0000256" key="1">
    <source>
        <dbReference type="ARBA" id="ARBA00023002"/>
    </source>
</evidence>
<dbReference type="AlphaFoldDB" id="A0A1R1QBR9"/>
<keyword evidence="3" id="KW-1185">Reference proteome</keyword>
<dbReference type="RefSeq" id="WP_076762105.1">
    <property type="nucleotide sequence ID" value="NZ_CP133085.1"/>
</dbReference>
<dbReference type="CDD" id="cd00207">
    <property type="entry name" value="fer2"/>
    <property type="match status" value="1"/>
</dbReference>
<gene>
    <name evidence="2" type="ORF">BW143_18400</name>
</gene>
<dbReference type="SUPFAM" id="SSF54292">
    <property type="entry name" value="2Fe-2S ferredoxin-like"/>
    <property type="match status" value="1"/>
</dbReference>
<comment type="caution">
    <text evidence="2">The sequence shown here is derived from an EMBL/GenBank/DDBJ whole genome shotgun (WGS) entry which is preliminary data.</text>
</comment>